<evidence type="ECO:0000313" key="2">
    <source>
        <dbReference type="Proteomes" id="UP000002429"/>
    </source>
</evidence>
<evidence type="ECO:0000313" key="1">
    <source>
        <dbReference type="EMBL" id="ADC45254.1"/>
    </source>
</evidence>
<gene>
    <name evidence="1" type="ordered locus">Rmet_6655</name>
</gene>
<keyword evidence="2" id="KW-1185">Reference proteome</keyword>
<dbReference type="EMBL" id="CP000353">
    <property type="protein sequence ID" value="ADC45254.1"/>
    <property type="molecule type" value="Genomic_DNA"/>
</dbReference>
<proteinExistence type="predicted"/>
<dbReference type="AlphaFoldDB" id="D3DY84"/>
<protein>
    <submittedName>
        <fullName evidence="1">Uncharacterized protein</fullName>
    </submittedName>
</protein>
<dbReference type="KEGG" id="rme:Rmet_6655"/>
<reference evidence="2" key="1">
    <citation type="journal article" date="2010" name="PLoS ONE">
        <title>The complete genome sequence of Cupriavidus metallidurans strain CH34, a master survivalist in harsh and anthropogenic environments.</title>
        <authorList>
            <person name="Janssen P.J."/>
            <person name="Van Houdt R."/>
            <person name="Moors H."/>
            <person name="Monsieurs P."/>
            <person name="Morin N."/>
            <person name="Michaux A."/>
            <person name="Benotmane M.A."/>
            <person name="Leys N."/>
            <person name="Vallaeys T."/>
            <person name="Lapidus A."/>
            <person name="Monchy S."/>
            <person name="Medigue C."/>
            <person name="Taghavi S."/>
            <person name="McCorkle S."/>
            <person name="Dunn J."/>
            <person name="van der Lelie D."/>
            <person name="Mergeay M."/>
        </authorList>
    </citation>
    <scope>NUCLEOTIDE SEQUENCE [LARGE SCALE GENOMIC DNA]</scope>
    <source>
        <strain evidence="2">ATCC 43123 / DSM 2839 / NBRC 102507 / CH34</strain>
    </source>
</reference>
<keyword evidence="1" id="KW-0614">Plasmid</keyword>
<geneLocation type="plasmid" evidence="1 2">
    <name>megaplasmid</name>
</geneLocation>
<sequence>MVVSCAVRWYFRLIFGLHDSDELLCERGVSHGGVLWKAGISENLSGTFVSIRQDVGRFLQQP</sequence>
<dbReference type="HOGENOM" id="CLU_2900988_0_0_4"/>
<dbReference type="Proteomes" id="UP000002429">
    <property type="component" value="Plasmid megaplasmid"/>
</dbReference>
<accession>D3DY84</accession>
<name>D3DY84_CUPMC</name>
<organism evidence="1 2">
    <name type="scientific">Cupriavidus metallidurans (strain ATCC 43123 / DSM 2839 / NBRC 102507 / CH34)</name>
    <name type="common">Ralstonia metallidurans</name>
    <dbReference type="NCBI Taxonomy" id="266264"/>
    <lineage>
        <taxon>Bacteria</taxon>
        <taxon>Pseudomonadati</taxon>
        <taxon>Pseudomonadota</taxon>
        <taxon>Betaproteobacteria</taxon>
        <taxon>Burkholderiales</taxon>
        <taxon>Burkholderiaceae</taxon>
        <taxon>Cupriavidus</taxon>
    </lineage>
</organism>